<dbReference type="SUPFAM" id="SSF81296">
    <property type="entry name" value="E set domains"/>
    <property type="match status" value="1"/>
</dbReference>
<evidence type="ECO:0000313" key="2">
    <source>
        <dbReference type="Proteomes" id="UP000225706"/>
    </source>
</evidence>
<comment type="caution">
    <text evidence="1">The sequence shown here is derived from an EMBL/GenBank/DDBJ whole genome shotgun (WGS) entry which is preliminary data.</text>
</comment>
<dbReference type="PANTHER" id="PTHR16165">
    <property type="entry name" value="NXPE FAMILY MEMBER"/>
    <property type="match status" value="1"/>
</dbReference>
<name>A0A2B4RRH6_STYPI</name>
<dbReference type="AlphaFoldDB" id="A0A2B4RRH6"/>
<dbReference type="InterPro" id="IPR013783">
    <property type="entry name" value="Ig-like_fold"/>
</dbReference>
<protein>
    <submittedName>
        <fullName evidence="1">Uncharacterized protein</fullName>
    </submittedName>
</protein>
<gene>
    <name evidence="1" type="ORF">AWC38_SpisGene16185</name>
</gene>
<organism evidence="1 2">
    <name type="scientific">Stylophora pistillata</name>
    <name type="common">Smooth cauliflower coral</name>
    <dbReference type="NCBI Taxonomy" id="50429"/>
    <lineage>
        <taxon>Eukaryota</taxon>
        <taxon>Metazoa</taxon>
        <taxon>Cnidaria</taxon>
        <taxon>Anthozoa</taxon>
        <taxon>Hexacorallia</taxon>
        <taxon>Scleractinia</taxon>
        <taxon>Astrocoeniina</taxon>
        <taxon>Pocilloporidae</taxon>
        <taxon>Stylophora</taxon>
    </lineage>
</organism>
<dbReference type="OrthoDB" id="5955925at2759"/>
<dbReference type="Gene3D" id="2.60.40.10">
    <property type="entry name" value="Immunoglobulins"/>
    <property type="match status" value="1"/>
</dbReference>
<accession>A0A2B4RRH6</accession>
<reference evidence="2" key="1">
    <citation type="journal article" date="2017" name="bioRxiv">
        <title>Comparative analysis of the genomes of Stylophora pistillata and Acropora digitifera provides evidence for extensive differences between species of corals.</title>
        <authorList>
            <person name="Voolstra C.R."/>
            <person name="Li Y."/>
            <person name="Liew Y.J."/>
            <person name="Baumgarten S."/>
            <person name="Zoccola D."/>
            <person name="Flot J.-F."/>
            <person name="Tambutte S."/>
            <person name="Allemand D."/>
            <person name="Aranda M."/>
        </authorList>
    </citation>
    <scope>NUCLEOTIDE SEQUENCE [LARGE SCALE GENOMIC DNA]</scope>
</reference>
<dbReference type="Proteomes" id="UP000225706">
    <property type="component" value="Unassembled WGS sequence"/>
</dbReference>
<dbReference type="EMBL" id="LSMT01000362">
    <property type="protein sequence ID" value="PFX19399.1"/>
    <property type="molecule type" value="Genomic_DNA"/>
</dbReference>
<sequence length="541" mass="62789">MPAAIIYENASRPLKTLSPEKAPFSLNEIFEKLQNKIRGRKLRPGVFGIVKSYNWRESNEKNIGKAKVLSTTSNGEESGSIRFENYSSHSTNYTDYFKARPFDLPFERDSARNVKDISTTAPISDKKSLDLDFVEIIQSGPQDSFVPHQFQDFRRQWLRQRRARVDWQKMIQPCVDNMAWGQVKNHWVKLNRTNAVTSEVIFWDIKPAREFSKIFIQSKTSDNRTKMIGGDTWRVYLRGPSSIAATLFDHNNGTYEALFLIMEPGIYQLMINLDYSLCDGFRDPPSDWFIKGNAQGKYQKDGLLGLLDDYLIQPFQNGNPIIINVPESKLNISLIEHLRKDLDSCSYTCNHLWDGFGRWENNEWIPFLDDSYHWSMPRQYQSAGFLWIYGDSLAVRLVSSVQSRALCSRLYWGCGRSYNWIYPVISEALSKQQNDDLDFSSEKVIETIKDVLRRREMQRRDSVLLLNLGIHFPISVNFSTFQRLVGDLINVLKETRINSQGDRVPKYPAKVIWKSSTAIHKEKAEVKNKTNWRFFTTQVST</sequence>
<dbReference type="PANTHER" id="PTHR16165:SF5">
    <property type="entry name" value="NXPE FAMILY MEMBER 3"/>
    <property type="match status" value="1"/>
</dbReference>
<dbReference type="InterPro" id="IPR014756">
    <property type="entry name" value="Ig_E-set"/>
</dbReference>
<evidence type="ECO:0000313" key="1">
    <source>
        <dbReference type="EMBL" id="PFX19399.1"/>
    </source>
</evidence>
<proteinExistence type="predicted"/>
<keyword evidence="2" id="KW-1185">Reference proteome</keyword>